<dbReference type="PROSITE" id="PS51257">
    <property type="entry name" value="PROKAR_LIPOPROTEIN"/>
    <property type="match status" value="1"/>
</dbReference>
<dbReference type="Proteomes" id="UP000290289">
    <property type="component" value="Chromosome 3"/>
</dbReference>
<organism evidence="2 3">
    <name type="scientific">Malus domestica</name>
    <name type="common">Apple</name>
    <name type="synonym">Pyrus malus</name>
    <dbReference type="NCBI Taxonomy" id="3750"/>
    <lineage>
        <taxon>Eukaryota</taxon>
        <taxon>Viridiplantae</taxon>
        <taxon>Streptophyta</taxon>
        <taxon>Embryophyta</taxon>
        <taxon>Tracheophyta</taxon>
        <taxon>Spermatophyta</taxon>
        <taxon>Magnoliopsida</taxon>
        <taxon>eudicotyledons</taxon>
        <taxon>Gunneridae</taxon>
        <taxon>Pentapetalae</taxon>
        <taxon>rosids</taxon>
        <taxon>fabids</taxon>
        <taxon>Rosales</taxon>
        <taxon>Rosaceae</taxon>
        <taxon>Amygdaloideae</taxon>
        <taxon>Maleae</taxon>
        <taxon>Malus</taxon>
    </lineage>
</organism>
<evidence type="ECO:0000256" key="1">
    <source>
        <dbReference type="SAM" id="Phobius"/>
    </source>
</evidence>
<gene>
    <name evidence="2" type="ORF">DVH24_038625</name>
</gene>
<protein>
    <submittedName>
        <fullName evidence="2">Uncharacterized protein</fullName>
    </submittedName>
</protein>
<feature type="transmembrane region" description="Helical" evidence="1">
    <location>
        <begin position="7"/>
        <end position="28"/>
    </location>
</feature>
<evidence type="ECO:0000313" key="2">
    <source>
        <dbReference type="EMBL" id="RXI04351.1"/>
    </source>
</evidence>
<reference evidence="2 3" key="1">
    <citation type="submission" date="2018-10" db="EMBL/GenBank/DDBJ databases">
        <title>A high-quality apple genome assembly.</title>
        <authorList>
            <person name="Hu J."/>
        </authorList>
    </citation>
    <scope>NUCLEOTIDE SEQUENCE [LARGE SCALE GENOMIC DNA]</scope>
    <source>
        <strain evidence="3">cv. HFTH1</strain>
        <tissue evidence="2">Young leaf</tissue>
    </source>
</reference>
<name>A0A498KA64_MALDO</name>
<comment type="caution">
    <text evidence="2">The sequence shown here is derived from an EMBL/GenBank/DDBJ whole genome shotgun (WGS) entry which is preliminary data.</text>
</comment>
<dbReference type="EMBL" id="RDQH01000329">
    <property type="protein sequence ID" value="RXI04351.1"/>
    <property type="molecule type" value="Genomic_DNA"/>
</dbReference>
<evidence type="ECO:0000313" key="3">
    <source>
        <dbReference type="Proteomes" id="UP000290289"/>
    </source>
</evidence>
<proteinExistence type="predicted"/>
<accession>A0A498KA64</accession>
<keyword evidence="1" id="KW-0472">Membrane</keyword>
<keyword evidence="3" id="KW-1185">Reference proteome</keyword>
<keyword evidence="1" id="KW-0812">Transmembrane</keyword>
<dbReference type="AlphaFoldDB" id="A0A498KA64"/>
<keyword evidence="1" id="KW-1133">Transmembrane helix</keyword>
<sequence>MGKVTKAFTFSAALFSCSCHFCLFSLWIKKLTTLQVSRATASLRLVVGQTILQPRVSRRQLLIHGSKDCPLKPYA</sequence>